<protein>
    <submittedName>
        <fullName evidence="1">Uncharacterized protein</fullName>
    </submittedName>
</protein>
<reference evidence="1" key="1">
    <citation type="submission" date="2023-03" db="EMBL/GenBank/DDBJ databases">
        <title>Massive genome expansion in bonnet fungi (Mycena s.s.) driven by repeated elements and novel gene families across ecological guilds.</title>
        <authorList>
            <consortium name="Lawrence Berkeley National Laboratory"/>
            <person name="Harder C.B."/>
            <person name="Miyauchi S."/>
            <person name="Viragh M."/>
            <person name="Kuo A."/>
            <person name="Thoen E."/>
            <person name="Andreopoulos B."/>
            <person name="Lu D."/>
            <person name="Skrede I."/>
            <person name="Drula E."/>
            <person name="Henrissat B."/>
            <person name="Morin E."/>
            <person name="Kohler A."/>
            <person name="Barry K."/>
            <person name="LaButti K."/>
            <person name="Morin E."/>
            <person name="Salamov A."/>
            <person name="Lipzen A."/>
            <person name="Mereny Z."/>
            <person name="Hegedus B."/>
            <person name="Baldrian P."/>
            <person name="Stursova M."/>
            <person name="Weitz H."/>
            <person name="Taylor A."/>
            <person name="Grigoriev I.V."/>
            <person name="Nagy L.G."/>
            <person name="Martin F."/>
            <person name="Kauserud H."/>
        </authorList>
    </citation>
    <scope>NUCLEOTIDE SEQUENCE</scope>
    <source>
        <strain evidence="1">CBHHK182m</strain>
    </source>
</reference>
<evidence type="ECO:0000313" key="1">
    <source>
        <dbReference type="EMBL" id="KAJ7743636.1"/>
    </source>
</evidence>
<organism evidence="1 2">
    <name type="scientific">Mycena metata</name>
    <dbReference type="NCBI Taxonomy" id="1033252"/>
    <lineage>
        <taxon>Eukaryota</taxon>
        <taxon>Fungi</taxon>
        <taxon>Dikarya</taxon>
        <taxon>Basidiomycota</taxon>
        <taxon>Agaricomycotina</taxon>
        <taxon>Agaricomycetes</taxon>
        <taxon>Agaricomycetidae</taxon>
        <taxon>Agaricales</taxon>
        <taxon>Marasmiineae</taxon>
        <taxon>Mycenaceae</taxon>
        <taxon>Mycena</taxon>
    </lineage>
</organism>
<dbReference type="EMBL" id="JARKIB010000090">
    <property type="protein sequence ID" value="KAJ7743636.1"/>
    <property type="molecule type" value="Genomic_DNA"/>
</dbReference>
<keyword evidence="2" id="KW-1185">Reference proteome</keyword>
<name>A0AAD7IKV7_9AGAR</name>
<proteinExistence type="predicted"/>
<sequence length="212" mass="23726">MHPSNLYYPQLQQQSWSYGPPAPFALVPHPYYPSPFPYIPITPIPAPPLLSAAFSPDTESDKWAIAFAGEFFNGIVPGTASGPQRRAFKWPIDVVTPEDRLLVVIRAIRKAGFPTIGSFLAALFERKYNKHSSVYNSVASFLRGAEDNTAHHPVTIVDLIFHHTKSQRWTDRIAEEPSFSLPRYALRPSLRLDSNLIPPGSNSTRNALIDFI</sequence>
<dbReference type="Proteomes" id="UP001215598">
    <property type="component" value="Unassembled WGS sequence"/>
</dbReference>
<comment type="caution">
    <text evidence="1">The sequence shown here is derived from an EMBL/GenBank/DDBJ whole genome shotgun (WGS) entry which is preliminary data.</text>
</comment>
<evidence type="ECO:0000313" key="2">
    <source>
        <dbReference type="Proteomes" id="UP001215598"/>
    </source>
</evidence>
<dbReference type="AlphaFoldDB" id="A0AAD7IKV7"/>
<gene>
    <name evidence="1" type="ORF">B0H16DRAFT_1727677</name>
</gene>
<accession>A0AAD7IKV7</accession>